<evidence type="ECO:0000256" key="3">
    <source>
        <dbReference type="ARBA" id="ARBA00022692"/>
    </source>
</evidence>
<accession>M0DKA2</accession>
<evidence type="ECO:0000259" key="7">
    <source>
        <dbReference type="Pfam" id="PF13396"/>
    </source>
</evidence>
<evidence type="ECO:0000313" key="8">
    <source>
        <dbReference type="EMBL" id="ELZ35132.1"/>
    </source>
</evidence>
<keyword evidence="2" id="KW-1003">Cell membrane</keyword>
<evidence type="ECO:0000256" key="2">
    <source>
        <dbReference type="ARBA" id="ARBA00022475"/>
    </source>
</evidence>
<name>M0DKA2_9EURY</name>
<evidence type="ECO:0000256" key="1">
    <source>
        <dbReference type="ARBA" id="ARBA00004651"/>
    </source>
</evidence>
<dbReference type="Proteomes" id="UP000011572">
    <property type="component" value="Unassembled WGS sequence"/>
</dbReference>
<comment type="caution">
    <text evidence="8">The sequence shown here is derived from an EMBL/GenBank/DDBJ whole genome shotgun (WGS) entry which is preliminary data.</text>
</comment>
<dbReference type="InterPro" id="IPR027379">
    <property type="entry name" value="CLS_N"/>
</dbReference>
<evidence type="ECO:0000256" key="6">
    <source>
        <dbReference type="SAM" id="Phobius"/>
    </source>
</evidence>
<dbReference type="AlphaFoldDB" id="M0DKA2"/>
<comment type="subcellular location">
    <subcellularLocation>
        <location evidence="1">Cell membrane</location>
        <topology evidence="1">Multi-pass membrane protein</topology>
    </subcellularLocation>
</comment>
<feature type="transmembrane region" description="Helical" evidence="6">
    <location>
        <begin position="20"/>
        <end position="49"/>
    </location>
</feature>
<dbReference type="Pfam" id="PF13396">
    <property type="entry name" value="PLDc_N"/>
    <property type="match status" value="1"/>
</dbReference>
<dbReference type="PATRIC" id="fig|1227486.3.peg.748"/>
<feature type="domain" description="Cardiolipin synthase N-terminal" evidence="7">
    <location>
        <begin position="37"/>
        <end position="83"/>
    </location>
</feature>
<evidence type="ECO:0000313" key="9">
    <source>
        <dbReference type="Proteomes" id="UP000011572"/>
    </source>
</evidence>
<gene>
    <name evidence="8" type="ORF">C473_04179</name>
</gene>
<proteinExistence type="predicted"/>
<organism evidence="8 9">
    <name type="scientific">Halorubrum distributum JCM 10247</name>
    <dbReference type="NCBI Taxonomy" id="1227486"/>
    <lineage>
        <taxon>Archaea</taxon>
        <taxon>Methanobacteriati</taxon>
        <taxon>Methanobacteriota</taxon>
        <taxon>Stenosarchaea group</taxon>
        <taxon>Halobacteria</taxon>
        <taxon>Halobacteriales</taxon>
        <taxon>Haloferacaceae</taxon>
        <taxon>Halorubrum</taxon>
        <taxon>Halorubrum distributum group</taxon>
    </lineage>
</organism>
<keyword evidence="5 6" id="KW-0472">Membrane</keyword>
<protein>
    <recommendedName>
        <fullName evidence="7">Cardiolipin synthase N-terminal domain-containing protein</fullName>
    </recommendedName>
</protein>
<evidence type="ECO:0000256" key="5">
    <source>
        <dbReference type="ARBA" id="ARBA00023136"/>
    </source>
</evidence>
<sequence length="86" mass="9386">MRIRKHLSEGVLISGGMSPLLLQGAAAGIALLISLVFLVVHLAMIVWTYSDAESRSDHPPVLWALVVFFAPILGLLLYLIIGRNSY</sequence>
<keyword evidence="4 6" id="KW-1133">Transmembrane helix</keyword>
<dbReference type="EMBL" id="AOIW01000038">
    <property type="protein sequence ID" value="ELZ35132.1"/>
    <property type="molecule type" value="Genomic_DNA"/>
</dbReference>
<feature type="transmembrane region" description="Helical" evidence="6">
    <location>
        <begin position="61"/>
        <end position="81"/>
    </location>
</feature>
<keyword evidence="3 6" id="KW-0812">Transmembrane</keyword>
<reference evidence="8 9" key="1">
    <citation type="journal article" date="2014" name="PLoS Genet.">
        <title>Phylogenetically driven sequencing of extremely halophilic archaea reveals strategies for static and dynamic osmo-response.</title>
        <authorList>
            <person name="Becker E.A."/>
            <person name="Seitzer P.M."/>
            <person name="Tritt A."/>
            <person name="Larsen D."/>
            <person name="Krusor M."/>
            <person name="Yao A.I."/>
            <person name="Wu D."/>
            <person name="Madern D."/>
            <person name="Eisen J.A."/>
            <person name="Darling A.E."/>
            <person name="Facciotti M.T."/>
        </authorList>
    </citation>
    <scope>NUCLEOTIDE SEQUENCE [LARGE SCALE GENOMIC DNA]</scope>
    <source>
        <strain evidence="8 9">JCM 10247</strain>
    </source>
</reference>
<dbReference type="GO" id="GO:0005886">
    <property type="term" value="C:plasma membrane"/>
    <property type="evidence" value="ECO:0007669"/>
    <property type="project" value="UniProtKB-SubCell"/>
</dbReference>
<evidence type="ECO:0000256" key="4">
    <source>
        <dbReference type="ARBA" id="ARBA00022989"/>
    </source>
</evidence>